<comment type="caution">
    <text evidence="2">The sequence shown here is derived from an EMBL/GenBank/DDBJ whole genome shotgun (WGS) entry which is preliminary data.</text>
</comment>
<evidence type="ECO:0000256" key="1">
    <source>
        <dbReference type="SAM" id="MobiDB-lite"/>
    </source>
</evidence>
<dbReference type="AlphaFoldDB" id="A0AAD7ADI3"/>
<accession>A0AAD7ADI3</accession>
<evidence type="ECO:0000313" key="2">
    <source>
        <dbReference type="EMBL" id="KAJ7355226.1"/>
    </source>
</evidence>
<keyword evidence="3" id="KW-1185">Reference proteome</keyword>
<evidence type="ECO:0000313" key="3">
    <source>
        <dbReference type="Proteomes" id="UP001218218"/>
    </source>
</evidence>
<organism evidence="2 3">
    <name type="scientific">Mycena albidolilacea</name>
    <dbReference type="NCBI Taxonomy" id="1033008"/>
    <lineage>
        <taxon>Eukaryota</taxon>
        <taxon>Fungi</taxon>
        <taxon>Dikarya</taxon>
        <taxon>Basidiomycota</taxon>
        <taxon>Agaricomycotina</taxon>
        <taxon>Agaricomycetes</taxon>
        <taxon>Agaricomycetidae</taxon>
        <taxon>Agaricales</taxon>
        <taxon>Marasmiineae</taxon>
        <taxon>Mycenaceae</taxon>
        <taxon>Mycena</taxon>
    </lineage>
</organism>
<dbReference type="EMBL" id="JARIHO010000009">
    <property type="protein sequence ID" value="KAJ7355226.1"/>
    <property type="molecule type" value="Genomic_DNA"/>
</dbReference>
<reference evidence="2" key="1">
    <citation type="submission" date="2023-03" db="EMBL/GenBank/DDBJ databases">
        <title>Massive genome expansion in bonnet fungi (Mycena s.s.) driven by repeated elements and novel gene families across ecological guilds.</title>
        <authorList>
            <consortium name="Lawrence Berkeley National Laboratory"/>
            <person name="Harder C.B."/>
            <person name="Miyauchi S."/>
            <person name="Viragh M."/>
            <person name="Kuo A."/>
            <person name="Thoen E."/>
            <person name="Andreopoulos B."/>
            <person name="Lu D."/>
            <person name="Skrede I."/>
            <person name="Drula E."/>
            <person name="Henrissat B."/>
            <person name="Morin E."/>
            <person name="Kohler A."/>
            <person name="Barry K."/>
            <person name="LaButti K."/>
            <person name="Morin E."/>
            <person name="Salamov A."/>
            <person name="Lipzen A."/>
            <person name="Mereny Z."/>
            <person name="Hegedus B."/>
            <person name="Baldrian P."/>
            <person name="Stursova M."/>
            <person name="Weitz H."/>
            <person name="Taylor A."/>
            <person name="Grigoriev I.V."/>
            <person name="Nagy L.G."/>
            <person name="Martin F."/>
            <person name="Kauserud H."/>
        </authorList>
    </citation>
    <scope>NUCLEOTIDE SEQUENCE</scope>
    <source>
        <strain evidence="2">CBHHK002</strain>
    </source>
</reference>
<gene>
    <name evidence="2" type="ORF">DFH08DRAFT_803275</name>
</gene>
<protein>
    <submittedName>
        <fullName evidence="2">Uncharacterized protein</fullName>
    </submittedName>
</protein>
<sequence>MCIPSRAASGSETRPEKERGTGGLEPAEDKEIPRQAGAVVVVTEVKRNERVAAIMIHLISPFGSNAVTTSLLTRRRKFAVRTENGWRKESEQYRCVFKEDKYKCSCIRRFTHPMISKWRTQCTRDPRCNHNTRANITEESKVLVGIFAIHLRTIARYPAKESNTIPVTCAQITASDLGSIPERLATQSARAKATQMVVYKEPTPIPPALSP</sequence>
<feature type="region of interest" description="Disordered" evidence="1">
    <location>
        <begin position="1"/>
        <end position="31"/>
    </location>
</feature>
<dbReference type="Proteomes" id="UP001218218">
    <property type="component" value="Unassembled WGS sequence"/>
</dbReference>
<proteinExistence type="predicted"/>
<name>A0AAD7ADI3_9AGAR</name>